<organism evidence="8 9">
    <name type="scientific">Methanobacterium lacus (strain AL-21)</name>
    <dbReference type="NCBI Taxonomy" id="877455"/>
    <lineage>
        <taxon>Archaea</taxon>
        <taxon>Methanobacteriati</taxon>
        <taxon>Methanobacteriota</taxon>
        <taxon>Methanomada group</taxon>
        <taxon>Methanobacteria</taxon>
        <taxon>Methanobacteriales</taxon>
        <taxon>Methanobacteriaceae</taxon>
        <taxon>Methanobacterium</taxon>
    </lineage>
</organism>
<dbReference type="GO" id="GO:0006011">
    <property type="term" value="P:UDP-alpha-D-glucose metabolic process"/>
    <property type="evidence" value="ECO:0007669"/>
    <property type="project" value="InterPro"/>
</dbReference>
<dbReference type="STRING" id="877455.Metbo_2084"/>
<dbReference type="Gene3D" id="3.90.550.10">
    <property type="entry name" value="Spore Coat Polysaccharide Biosynthesis Protein SpsA, Chain A"/>
    <property type="match status" value="1"/>
</dbReference>
<reference evidence="9" key="1">
    <citation type="submission" date="2011-02" db="EMBL/GenBank/DDBJ databases">
        <title>Complete sequence of Methanobacterium sp. AL-21.</title>
        <authorList>
            <consortium name="US DOE Joint Genome Institute"/>
            <person name="Lucas S."/>
            <person name="Copeland A."/>
            <person name="Lapidus A."/>
            <person name="Cheng J.-F."/>
            <person name="Goodwin L."/>
            <person name="Pitluck S."/>
            <person name="Chertkov O."/>
            <person name="Detter J.C."/>
            <person name="Han C."/>
            <person name="Tapia R."/>
            <person name="Land M."/>
            <person name="Hauser L."/>
            <person name="Kyrpides N."/>
            <person name="Ivanova N."/>
            <person name="Mikhailova N."/>
            <person name="Pagani I."/>
            <person name="Cadillo-Quiroz H."/>
            <person name="Imachi H."/>
            <person name="Zinder S."/>
            <person name="Liu W."/>
            <person name="Woyke T."/>
        </authorList>
    </citation>
    <scope>NUCLEOTIDE SEQUENCE [LARGE SCALE GENOMIC DNA]</scope>
    <source>
        <strain evidence="9">AL-21</strain>
    </source>
</reference>
<dbReference type="SUPFAM" id="SSF53448">
    <property type="entry name" value="Nucleotide-diphospho-sugar transferases"/>
    <property type="match status" value="1"/>
</dbReference>
<dbReference type="NCBIfam" id="TIGR01099">
    <property type="entry name" value="galU"/>
    <property type="match status" value="1"/>
</dbReference>
<dbReference type="OrthoDB" id="15372at2157"/>
<dbReference type="AlphaFoldDB" id="F0TBW1"/>
<dbReference type="InterPro" id="IPR029044">
    <property type="entry name" value="Nucleotide-diphossugar_trans"/>
</dbReference>
<dbReference type="EMBL" id="CP002551">
    <property type="protein sequence ID" value="ADZ10303.1"/>
    <property type="molecule type" value="Genomic_DNA"/>
</dbReference>
<comment type="catalytic activity">
    <reaction evidence="5 6">
        <text>alpha-D-glucose 1-phosphate + UTP + H(+) = UDP-alpha-D-glucose + diphosphate</text>
        <dbReference type="Rhea" id="RHEA:19889"/>
        <dbReference type="ChEBI" id="CHEBI:15378"/>
        <dbReference type="ChEBI" id="CHEBI:33019"/>
        <dbReference type="ChEBI" id="CHEBI:46398"/>
        <dbReference type="ChEBI" id="CHEBI:58601"/>
        <dbReference type="ChEBI" id="CHEBI:58885"/>
        <dbReference type="EC" id="2.7.7.9"/>
    </reaction>
</comment>
<evidence type="ECO:0000313" key="8">
    <source>
        <dbReference type="EMBL" id="ADZ10303.1"/>
    </source>
</evidence>
<proteinExistence type="inferred from homology"/>
<reference evidence="8 9" key="2">
    <citation type="journal article" date="2014" name="Int. J. Syst. Evol. Microbiol.">
        <title>Methanobacterium paludis sp. nov. and a novel strain of Methanobacterium lacus isolated from northern peatlands.</title>
        <authorList>
            <person name="Cadillo-Quiroz H."/>
            <person name="Brauer S.L."/>
            <person name="Goodson N."/>
            <person name="Yavitt J.B."/>
            <person name="Zinder S.H."/>
        </authorList>
    </citation>
    <scope>NUCLEOTIDE SEQUENCE [LARGE SCALE GENOMIC DNA]</scope>
    <source>
        <strain evidence="8 9">AL-21</strain>
    </source>
</reference>
<evidence type="ECO:0000259" key="7">
    <source>
        <dbReference type="Pfam" id="PF00483"/>
    </source>
</evidence>
<accession>F0TBW1</accession>
<evidence type="ECO:0000256" key="6">
    <source>
        <dbReference type="RuleBase" id="RU361259"/>
    </source>
</evidence>
<dbReference type="InterPro" id="IPR005835">
    <property type="entry name" value="NTP_transferase_dom"/>
</dbReference>
<evidence type="ECO:0000256" key="2">
    <source>
        <dbReference type="ARBA" id="ARBA00012415"/>
    </source>
</evidence>
<dbReference type="GO" id="GO:0003983">
    <property type="term" value="F:UTP:glucose-1-phosphate uridylyltransferase activity"/>
    <property type="evidence" value="ECO:0007669"/>
    <property type="project" value="UniProtKB-EC"/>
</dbReference>
<dbReference type="RefSeq" id="WP_013645654.1">
    <property type="nucleotide sequence ID" value="NC_015216.1"/>
</dbReference>
<feature type="domain" description="Nucleotidyl transferase" evidence="7">
    <location>
        <begin position="2"/>
        <end position="252"/>
    </location>
</feature>
<dbReference type="KEGG" id="mel:Metbo_2084"/>
<evidence type="ECO:0000313" key="9">
    <source>
        <dbReference type="Proteomes" id="UP000007490"/>
    </source>
</evidence>
<name>F0TBW1_METLA</name>
<protein>
    <recommendedName>
        <fullName evidence="2 6">UTP--glucose-1-phosphate uridylyltransferase</fullName>
        <ecNumber evidence="2 6">2.7.7.9</ecNumber>
    </recommendedName>
    <alternativeName>
        <fullName evidence="6">UDP-glucose pyrophosphorylase</fullName>
    </alternativeName>
</protein>
<dbReference type="HOGENOM" id="CLU_029499_1_2_2"/>
<evidence type="ECO:0000256" key="3">
    <source>
        <dbReference type="ARBA" id="ARBA00022679"/>
    </source>
</evidence>
<gene>
    <name evidence="8" type="ordered locus">Metbo_2084</name>
</gene>
<dbReference type="PANTHER" id="PTHR43197">
    <property type="entry name" value="UTP--GLUCOSE-1-PHOSPHATE URIDYLYLTRANSFERASE"/>
    <property type="match status" value="1"/>
</dbReference>
<dbReference type="InterPro" id="IPR005771">
    <property type="entry name" value="GalU_uridylyltTrfase_bac/arc"/>
</dbReference>
<dbReference type="CDD" id="cd02541">
    <property type="entry name" value="UGPase_prokaryotic"/>
    <property type="match status" value="1"/>
</dbReference>
<comment type="similarity">
    <text evidence="1 6">Belongs to the UDPGP type 2 family.</text>
</comment>
<dbReference type="Proteomes" id="UP000007490">
    <property type="component" value="Chromosome"/>
</dbReference>
<sequence>MKAVIPAAGLGTRFLPATKAQPKEMLPVFNKPTIQYVVEEAVASGIDDILIITGKGKRSIEDHFDKSFELEYFLKSSGKTERLHEIESISEMADIYYVRQKKQEGLGDAIRCAKKHVDGDAFAVLLGDTIARSKVPCTKQLLDIYNKYEASTIAIEKVPDEKVERYGIIGGKQISEDLYEIQELVEKPKLENAPSNLAITGRYVFAPEIFDHLAHINPGFGGEIQLTDAMKSLTKIYGHIYDGKIYDIGNTVEWLKSSVEIALEDPEVGEDLRSYLTGIIK</sequence>
<dbReference type="eggNOG" id="arCOG00665">
    <property type="taxonomic scope" value="Archaea"/>
</dbReference>
<keyword evidence="9" id="KW-1185">Reference proteome</keyword>
<keyword evidence="3 6" id="KW-0808">Transferase</keyword>
<evidence type="ECO:0000256" key="1">
    <source>
        <dbReference type="ARBA" id="ARBA00006890"/>
    </source>
</evidence>
<keyword evidence="4 6" id="KW-0548">Nucleotidyltransferase</keyword>
<evidence type="ECO:0000256" key="5">
    <source>
        <dbReference type="ARBA" id="ARBA00048128"/>
    </source>
</evidence>
<dbReference type="Pfam" id="PF00483">
    <property type="entry name" value="NTP_transferase"/>
    <property type="match status" value="1"/>
</dbReference>
<evidence type="ECO:0000256" key="4">
    <source>
        <dbReference type="ARBA" id="ARBA00022695"/>
    </source>
</evidence>
<dbReference type="GeneID" id="10278546"/>
<dbReference type="EC" id="2.7.7.9" evidence="2 6"/>
<dbReference type="PANTHER" id="PTHR43197:SF1">
    <property type="entry name" value="UTP--GLUCOSE-1-PHOSPHATE URIDYLYLTRANSFERASE"/>
    <property type="match status" value="1"/>
</dbReference>